<comment type="caution">
    <text evidence="1">The sequence shown here is derived from an EMBL/GenBank/DDBJ whole genome shotgun (WGS) entry which is preliminary data.</text>
</comment>
<gene>
    <name evidence="1" type="ORF">EL17_02070</name>
</gene>
<protein>
    <submittedName>
        <fullName evidence="1">Uncharacterized protein</fullName>
    </submittedName>
</protein>
<organism evidence="1 2">
    <name type="scientific">Anditalea andensis</name>
    <dbReference type="NCBI Taxonomy" id="1048983"/>
    <lineage>
        <taxon>Bacteria</taxon>
        <taxon>Pseudomonadati</taxon>
        <taxon>Bacteroidota</taxon>
        <taxon>Cytophagia</taxon>
        <taxon>Cytophagales</taxon>
        <taxon>Cytophagaceae</taxon>
        <taxon>Anditalea</taxon>
    </lineage>
</organism>
<sequence>MITAVRKIDSKKRLLETCIKNLHSYTQCVKDKMMDAMQKDRIAKKDSGSGASLLSAAVAHLEIQALEQDLDYAVKEMRVLKYLLKTHQEKHEKAGLGAIVVTHRNTFFVCSDLQRLDMEGEKYIAISNQCPLFKSMRSKKKGEKFTHKDLTYHILDIY</sequence>
<evidence type="ECO:0000313" key="2">
    <source>
        <dbReference type="Proteomes" id="UP000027821"/>
    </source>
</evidence>
<accession>A0A074L2D9</accession>
<dbReference type="AlphaFoldDB" id="A0A074L2D9"/>
<dbReference type="EMBL" id="JMIH01000013">
    <property type="protein sequence ID" value="KEO75349.1"/>
    <property type="molecule type" value="Genomic_DNA"/>
</dbReference>
<dbReference type="STRING" id="1048983.EL17_02070"/>
<name>A0A074L2D9_9BACT</name>
<dbReference type="OrthoDB" id="667380at2"/>
<evidence type="ECO:0000313" key="1">
    <source>
        <dbReference type="EMBL" id="KEO75349.1"/>
    </source>
</evidence>
<dbReference type="Proteomes" id="UP000027821">
    <property type="component" value="Unassembled WGS sequence"/>
</dbReference>
<dbReference type="eggNOG" id="ENOG5033FQI">
    <property type="taxonomic scope" value="Bacteria"/>
</dbReference>
<proteinExistence type="predicted"/>
<reference evidence="1 2" key="1">
    <citation type="submission" date="2014-04" db="EMBL/GenBank/DDBJ databases">
        <title>Characterization and application of a salt tolerant electro-active bacterium.</title>
        <authorList>
            <person name="Yang L."/>
            <person name="Wei S."/>
            <person name="Tay Q.X.M."/>
        </authorList>
    </citation>
    <scope>NUCLEOTIDE SEQUENCE [LARGE SCALE GENOMIC DNA]</scope>
    <source>
        <strain evidence="1 2">LY1</strain>
    </source>
</reference>
<keyword evidence="2" id="KW-1185">Reference proteome</keyword>